<dbReference type="GO" id="GO:0007156">
    <property type="term" value="P:homophilic cell adhesion via plasma membrane adhesion molecules"/>
    <property type="evidence" value="ECO:0007669"/>
    <property type="project" value="TreeGrafter"/>
</dbReference>
<organism evidence="7 8">
    <name type="scientific">Mytilus coruscus</name>
    <name type="common">Sea mussel</name>
    <dbReference type="NCBI Taxonomy" id="42192"/>
    <lineage>
        <taxon>Eukaryota</taxon>
        <taxon>Metazoa</taxon>
        <taxon>Spiralia</taxon>
        <taxon>Lophotrochozoa</taxon>
        <taxon>Mollusca</taxon>
        <taxon>Bivalvia</taxon>
        <taxon>Autobranchia</taxon>
        <taxon>Pteriomorphia</taxon>
        <taxon>Mytilida</taxon>
        <taxon>Mytiloidea</taxon>
        <taxon>Mytilidae</taxon>
        <taxon>Mytilinae</taxon>
        <taxon>Mytilus</taxon>
    </lineage>
</organism>
<dbReference type="CDD" id="cd00096">
    <property type="entry name" value="Ig"/>
    <property type="match status" value="2"/>
</dbReference>
<dbReference type="InterPro" id="IPR016187">
    <property type="entry name" value="CTDL_fold"/>
</dbReference>
<protein>
    <recommendedName>
        <fullName evidence="9">HMCN</fullName>
    </recommendedName>
</protein>
<dbReference type="PROSITE" id="PS50041">
    <property type="entry name" value="C_TYPE_LECTIN_2"/>
    <property type="match status" value="1"/>
</dbReference>
<dbReference type="Proteomes" id="UP000507470">
    <property type="component" value="Unassembled WGS sequence"/>
</dbReference>
<feature type="domain" description="Ig-like" evidence="6">
    <location>
        <begin position="101"/>
        <end position="192"/>
    </location>
</feature>
<feature type="coiled-coil region" evidence="3">
    <location>
        <begin position="309"/>
        <end position="336"/>
    </location>
</feature>
<dbReference type="InterPro" id="IPR003599">
    <property type="entry name" value="Ig_sub"/>
</dbReference>
<dbReference type="PANTHER" id="PTHR45080">
    <property type="entry name" value="CONTACTIN 5"/>
    <property type="match status" value="1"/>
</dbReference>
<dbReference type="InterPro" id="IPR013783">
    <property type="entry name" value="Ig-like_fold"/>
</dbReference>
<dbReference type="GO" id="GO:0005886">
    <property type="term" value="C:plasma membrane"/>
    <property type="evidence" value="ECO:0007669"/>
    <property type="project" value="TreeGrafter"/>
</dbReference>
<evidence type="ECO:0000256" key="1">
    <source>
        <dbReference type="ARBA" id="ARBA00022729"/>
    </source>
</evidence>
<feature type="domain" description="C-type lectin" evidence="5">
    <location>
        <begin position="1"/>
        <end position="95"/>
    </location>
</feature>
<dbReference type="InterPro" id="IPR050958">
    <property type="entry name" value="Cell_Adh-Cytoskel_Orgn"/>
</dbReference>
<reference evidence="7 8" key="1">
    <citation type="submission" date="2020-06" db="EMBL/GenBank/DDBJ databases">
        <authorList>
            <person name="Li R."/>
            <person name="Bekaert M."/>
        </authorList>
    </citation>
    <scope>NUCLEOTIDE SEQUENCE [LARGE SCALE GENOMIC DNA]</scope>
    <source>
        <strain evidence="8">wild</strain>
    </source>
</reference>
<dbReference type="SMART" id="SM00408">
    <property type="entry name" value="IGc2"/>
    <property type="match status" value="2"/>
</dbReference>
<dbReference type="Gene3D" id="2.60.40.10">
    <property type="entry name" value="Immunoglobulins"/>
    <property type="match status" value="2"/>
</dbReference>
<feature type="transmembrane region" description="Helical" evidence="4">
    <location>
        <begin position="357"/>
        <end position="380"/>
    </location>
</feature>
<keyword evidence="4" id="KW-1133">Transmembrane helix</keyword>
<keyword evidence="3" id="KW-0175">Coiled coil</keyword>
<dbReference type="SUPFAM" id="SSF48726">
    <property type="entry name" value="Immunoglobulin"/>
    <property type="match status" value="2"/>
</dbReference>
<evidence type="ECO:0000313" key="7">
    <source>
        <dbReference type="EMBL" id="CAC5373947.1"/>
    </source>
</evidence>
<evidence type="ECO:0000259" key="5">
    <source>
        <dbReference type="PROSITE" id="PS50041"/>
    </source>
</evidence>
<keyword evidence="4" id="KW-0812">Transmembrane</keyword>
<evidence type="ECO:0000256" key="3">
    <source>
        <dbReference type="SAM" id="Coils"/>
    </source>
</evidence>
<dbReference type="PANTHER" id="PTHR45080:SF8">
    <property type="entry name" value="IG-LIKE DOMAIN-CONTAINING PROTEIN"/>
    <property type="match status" value="1"/>
</dbReference>
<dbReference type="Pfam" id="PF07679">
    <property type="entry name" value="I-set"/>
    <property type="match status" value="1"/>
</dbReference>
<evidence type="ECO:0008006" key="9">
    <source>
        <dbReference type="Google" id="ProtNLM"/>
    </source>
</evidence>
<dbReference type="EMBL" id="CACVKT020001978">
    <property type="protein sequence ID" value="CAC5373947.1"/>
    <property type="molecule type" value="Genomic_DNA"/>
</dbReference>
<keyword evidence="8" id="KW-1185">Reference proteome</keyword>
<keyword evidence="1" id="KW-0732">Signal</keyword>
<dbReference type="InterPro" id="IPR016186">
    <property type="entry name" value="C-type_lectin-like/link_sf"/>
</dbReference>
<dbReference type="InterPro" id="IPR007110">
    <property type="entry name" value="Ig-like_dom"/>
</dbReference>
<dbReference type="InterPro" id="IPR003598">
    <property type="entry name" value="Ig_sub2"/>
</dbReference>
<dbReference type="InterPro" id="IPR001304">
    <property type="entry name" value="C-type_lectin-like"/>
</dbReference>
<dbReference type="SUPFAM" id="SSF56436">
    <property type="entry name" value="C-type lectin-like"/>
    <property type="match status" value="1"/>
</dbReference>
<evidence type="ECO:0000256" key="2">
    <source>
        <dbReference type="ARBA" id="ARBA00023157"/>
    </source>
</evidence>
<gene>
    <name evidence="7" type="ORF">MCOR_11526</name>
</gene>
<name>A0A6J8AU84_MYTCO</name>
<dbReference type="PROSITE" id="PS50835">
    <property type="entry name" value="IG_LIKE"/>
    <property type="match status" value="2"/>
</dbReference>
<accession>A0A6J8AU84</accession>
<dbReference type="AlphaFoldDB" id="A0A6J8AU84"/>
<keyword evidence="2" id="KW-1015">Disulfide bond</keyword>
<dbReference type="Pfam" id="PF00059">
    <property type="entry name" value="Lectin_C"/>
    <property type="match status" value="1"/>
</dbReference>
<sequence length="392" mass="44211">MSMELAKFSSNLEYVAGVNYIKDMGGTNDVWFGLSSDGTTPYTYKWTDGEPTSWTKWEPGEPNLQDRDKCIRLRHDKNYRYATKLCSEEYDYLCSFTGSKPMVLTLNDTYVNVSYKTDVILACSYESTLTVMRIFWSFDNNVTTQERHMAIPGDNGTVIYRINHAGPDDIGVYQCNVENTLGKERGTEVLFSIILGYPTVQTNQTTVTVPESTSFSLYCLYDGYPEVTSVLWIKNSQRVTTDTEMSGGIATIVISNAKLGDSGNYSCNVSNSQGTTESSNITVEIRKVTHKCRCPCSKMGRLSVVDLSNFTKEELLQMLQTKIKKIEKELRVNKSTISAVRNKLISKMENRTSAMQMGYVAIVFLSVTVGCIIMIDLISFRNWLTNNRRITP</sequence>
<keyword evidence="4" id="KW-0472">Membrane</keyword>
<dbReference type="CDD" id="cd00037">
    <property type="entry name" value="CLECT"/>
    <property type="match status" value="1"/>
</dbReference>
<dbReference type="SMART" id="SM00409">
    <property type="entry name" value="IG"/>
    <property type="match status" value="2"/>
</dbReference>
<dbReference type="InterPro" id="IPR036179">
    <property type="entry name" value="Ig-like_dom_sf"/>
</dbReference>
<dbReference type="Gene3D" id="3.10.100.10">
    <property type="entry name" value="Mannose-Binding Protein A, subunit A"/>
    <property type="match status" value="1"/>
</dbReference>
<proteinExistence type="predicted"/>
<evidence type="ECO:0000313" key="8">
    <source>
        <dbReference type="Proteomes" id="UP000507470"/>
    </source>
</evidence>
<dbReference type="InterPro" id="IPR013098">
    <property type="entry name" value="Ig_I-set"/>
</dbReference>
<evidence type="ECO:0000259" key="6">
    <source>
        <dbReference type="PROSITE" id="PS50835"/>
    </source>
</evidence>
<evidence type="ECO:0000256" key="4">
    <source>
        <dbReference type="SAM" id="Phobius"/>
    </source>
</evidence>
<feature type="domain" description="Ig-like" evidence="6">
    <location>
        <begin position="198"/>
        <end position="282"/>
    </location>
</feature>
<dbReference type="Pfam" id="PF13927">
    <property type="entry name" value="Ig_3"/>
    <property type="match status" value="1"/>
</dbReference>
<dbReference type="OrthoDB" id="5973910at2759"/>